<evidence type="ECO:0000256" key="1">
    <source>
        <dbReference type="SAM" id="Phobius"/>
    </source>
</evidence>
<dbReference type="EMBL" id="KQ235193">
    <property type="protein sequence ID" value="KNA02185.1"/>
    <property type="molecule type" value="Genomic_DNA"/>
</dbReference>
<accession>A0A0J9U2E0</accession>
<sequence>MKNIFKHLFFFFSYYLINLKLKRKKQNEEEIRNIPEIKFYNSLFDEATETNIRSEYLQKCKECGCSDLINKHIINFFKSYNIYKNHLIEDSYEKYCSYLRYWLYSEKLYFYYNNKNALDNWKKCVSCLLDKLEQEHNNRDIKCYFKNEDFSHAFVQIKIILDDMCTIKGQDSLMKKVITDRELCISFNNKIDKYIESILMHLSSISDNNPWKKEYFKIEENCFKGEIYDLFKKIECPPDETAKVQKQETCHTSEETISKVCTEHMCNNLEQLCEKTCKEKVCNTVECPIKNDRTPTSCGSLEQLYPKLCSKPPQYLEPTSDEPEKSPPKIPYLQVLVTVLSSVVGTIFFFLFLYKVKDI</sequence>
<dbReference type="OrthoDB" id="389093at2759"/>
<dbReference type="Proteomes" id="UP000053239">
    <property type="component" value="Unassembled WGS sequence"/>
</dbReference>
<protein>
    <submittedName>
        <fullName evidence="2">Uncharacterized protein</fullName>
    </submittedName>
</protein>
<gene>
    <name evidence="2" type="ORF">PVNG_06165</name>
</gene>
<organism evidence="2 3">
    <name type="scientific">Plasmodium vivax North Korean</name>
    <dbReference type="NCBI Taxonomy" id="1035514"/>
    <lineage>
        <taxon>Eukaryota</taxon>
        <taxon>Sar</taxon>
        <taxon>Alveolata</taxon>
        <taxon>Apicomplexa</taxon>
        <taxon>Aconoidasida</taxon>
        <taxon>Haemosporida</taxon>
        <taxon>Plasmodiidae</taxon>
        <taxon>Plasmodium</taxon>
        <taxon>Plasmodium (Plasmodium)</taxon>
    </lineage>
</organism>
<keyword evidence="1" id="KW-1133">Transmembrane helix</keyword>
<reference evidence="2 3" key="1">
    <citation type="submission" date="2011-09" db="EMBL/GenBank/DDBJ databases">
        <title>The Genome Sequence of Plasmodium vivax North Korean.</title>
        <authorList>
            <consortium name="The Broad Institute Genome Sequencing Platform"/>
            <consortium name="The Broad Institute Genome Sequencing Center for Infectious Disease"/>
            <person name="Neafsey D."/>
            <person name="Carlton J."/>
            <person name="Barnwell J."/>
            <person name="Collins W."/>
            <person name="Escalante A."/>
            <person name="Mullikin J."/>
            <person name="Saul A."/>
            <person name="Guigo R."/>
            <person name="Camara F."/>
            <person name="Young S.K."/>
            <person name="Zeng Q."/>
            <person name="Gargeya S."/>
            <person name="Fitzgerald M."/>
            <person name="Haas B."/>
            <person name="Abouelleil A."/>
            <person name="Alvarado L."/>
            <person name="Arachchi H.M."/>
            <person name="Berlin A."/>
            <person name="Brown A."/>
            <person name="Chapman S.B."/>
            <person name="Chen Z."/>
            <person name="Dunbar C."/>
            <person name="Freedman E."/>
            <person name="Gearin G."/>
            <person name="Gellesch M."/>
            <person name="Goldberg J."/>
            <person name="Griggs A."/>
            <person name="Gujja S."/>
            <person name="Heiman D."/>
            <person name="Howarth C."/>
            <person name="Larson L."/>
            <person name="Lui A."/>
            <person name="MacDonald P.J.P."/>
            <person name="Montmayeur A."/>
            <person name="Murphy C."/>
            <person name="Neiman D."/>
            <person name="Pearson M."/>
            <person name="Priest M."/>
            <person name="Roberts A."/>
            <person name="Saif S."/>
            <person name="Shea T."/>
            <person name="Shenoy N."/>
            <person name="Sisk P."/>
            <person name="Stolte C."/>
            <person name="Sykes S."/>
            <person name="Wortman J."/>
            <person name="Nusbaum C."/>
            <person name="Birren B."/>
        </authorList>
    </citation>
    <scope>NUCLEOTIDE SEQUENCE [LARGE SCALE GENOMIC DNA]</scope>
    <source>
        <strain evidence="2 3">North Korean</strain>
    </source>
</reference>
<dbReference type="AlphaFoldDB" id="A0A0J9U2E0"/>
<keyword evidence="1" id="KW-0812">Transmembrane</keyword>
<feature type="transmembrane region" description="Helical" evidence="1">
    <location>
        <begin position="332"/>
        <end position="354"/>
    </location>
</feature>
<name>A0A0J9U2E0_PLAVI</name>
<evidence type="ECO:0000313" key="2">
    <source>
        <dbReference type="EMBL" id="KNA02185.1"/>
    </source>
</evidence>
<keyword evidence="1" id="KW-0472">Membrane</keyword>
<evidence type="ECO:0000313" key="3">
    <source>
        <dbReference type="Proteomes" id="UP000053239"/>
    </source>
</evidence>
<proteinExistence type="predicted"/>